<evidence type="ECO:0000313" key="2">
    <source>
        <dbReference type="Proteomes" id="UP000221538"/>
    </source>
</evidence>
<comment type="caution">
    <text evidence="1">The sequence shown here is derived from an EMBL/GenBank/DDBJ whole genome shotgun (WGS) entry which is preliminary data.</text>
</comment>
<organism evidence="1 2">
    <name type="scientific">Sphingobium fuliginis (strain ATCC 27551)</name>
    <dbReference type="NCBI Taxonomy" id="336203"/>
    <lineage>
        <taxon>Bacteria</taxon>
        <taxon>Pseudomonadati</taxon>
        <taxon>Pseudomonadota</taxon>
        <taxon>Alphaproteobacteria</taxon>
        <taxon>Sphingomonadales</taxon>
        <taxon>Sphingomonadaceae</taxon>
        <taxon>Sphingobium</taxon>
    </lineage>
</organism>
<dbReference type="Proteomes" id="UP000221538">
    <property type="component" value="Unassembled WGS sequence"/>
</dbReference>
<protein>
    <submittedName>
        <fullName evidence="1">Uncharacterized protein</fullName>
    </submittedName>
</protein>
<gene>
    <name evidence="1" type="ORF">SFOMI_0060</name>
</gene>
<name>A0A292Z9E2_SPHSA</name>
<reference evidence="1 2" key="1">
    <citation type="journal article" date="2013" name="Biodegradation">
        <title>Occurrence of 4-tert-butylphenol (4-t-BP) biodegradation in an aquatic sample caused by the presence of Spirodela polyrrhiza and isolation of a 4-t-BP-utilizing bacterium.</title>
        <authorList>
            <person name="Ogata Y."/>
            <person name="Toyama T."/>
            <person name="Yu N."/>
            <person name="Wang X."/>
            <person name="Sei K."/>
            <person name="Ike M."/>
        </authorList>
    </citation>
    <scope>NUCLEOTIDE SEQUENCE [LARGE SCALE GENOMIC DNA]</scope>
    <source>
        <strain evidence="1 2">OMI</strain>
    </source>
</reference>
<dbReference type="Gene3D" id="3.40.630.30">
    <property type="match status" value="1"/>
</dbReference>
<reference evidence="1 2" key="2">
    <citation type="journal article" date="2013" name="Environ. Sci. Technol.">
        <title>The 4-tert-butylphenol-utilizing bacterium Sphingobium fuliginis OMI can degrade bisphenols via phenolic ring hydroxylation and meta-cleavage pathway.</title>
        <authorList>
            <person name="Ogata Y."/>
            <person name="Goda S."/>
            <person name="Toyama T."/>
            <person name="Sei K."/>
            <person name="Ike M."/>
        </authorList>
    </citation>
    <scope>NUCLEOTIDE SEQUENCE [LARGE SCALE GENOMIC DNA]</scope>
    <source>
        <strain evidence="1 2">OMI</strain>
    </source>
</reference>
<proteinExistence type="predicted"/>
<sequence>MEYGLLTGITAYTTVMELVWSRQLMSMGWDCEPLGLGRPVGDTLLGAFQVHIDASTVGGLRAAGCYVPGKLEIVERDNQASLFDSLAA</sequence>
<dbReference type="EMBL" id="BEWI01000027">
    <property type="protein sequence ID" value="GAY19541.1"/>
    <property type="molecule type" value="Genomic_DNA"/>
</dbReference>
<dbReference type="AlphaFoldDB" id="A0A292Z9E2"/>
<evidence type="ECO:0000313" key="1">
    <source>
        <dbReference type="EMBL" id="GAY19541.1"/>
    </source>
</evidence>
<accession>A0A292Z9E2</accession>